<reference evidence="1 2" key="1">
    <citation type="submission" date="2018-05" db="EMBL/GenBank/DDBJ databases">
        <title>Genomic Encyclopedia of Type Strains, Phase IV (KMG-IV): sequencing the most valuable type-strain genomes for metagenomic binning, comparative biology and taxonomic classification.</title>
        <authorList>
            <person name="Goeker M."/>
        </authorList>
    </citation>
    <scope>NUCLEOTIDE SEQUENCE [LARGE SCALE GENOMIC DNA]</scope>
    <source>
        <strain evidence="1 2">DSM 28556</strain>
    </source>
</reference>
<gene>
    <name evidence="1" type="ORF">DFR56_104176</name>
</gene>
<sequence length="113" mass="12652">MTRAHMIADGGGGAAKIEISVDDITLIFKQIESILNEFETTIVPNVEQLKGCHFYTSGKAQKAMDVFQEANEKTMEVYTHYSRASTLVIETLNKMIEMDEAIAMQIFEGLDMI</sequence>
<dbReference type="OrthoDB" id="2365984at2"/>
<dbReference type="RefSeq" id="WP_110394847.1">
    <property type="nucleotide sequence ID" value="NZ_JBHUHB010000001.1"/>
</dbReference>
<dbReference type="AlphaFoldDB" id="A0A2V3W6Z2"/>
<dbReference type="EMBL" id="QJJQ01000004">
    <property type="protein sequence ID" value="PXW88025.1"/>
    <property type="molecule type" value="Genomic_DNA"/>
</dbReference>
<comment type="caution">
    <text evidence="1">The sequence shown here is derived from an EMBL/GenBank/DDBJ whole genome shotgun (WGS) entry which is preliminary data.</text>
</comment>
<evidence type="ECO:0000313" key="2">
    <source>
        <dbReference type="Proteomes" id="UP000247978"/>
    </source>
</evidence>
<proteinExistence type="predicted"/>
<keyword evidence="2" id="KW-1185">Reference proteome</keyword>
<dbReference type="Proteomes" id="UP000247978">
    <property type="component" value="Unassembled WGS sequence"/>
</dbReference>
<name>A0A2V3W6Z2_9BACI</name>
<protein>
    <submittedName>
        <fullName evidence="1">Guanine nucleotide exchange factor for Rho/Rac/Cdc42-like GTPase family protein</fullName>
    </submittedName>
</protein>
<organism evidence="1 2">
    <name type="scientific">Pseudogracilibacillus auburnensis</name>
    <dbReference type="NCBI Taxonomy" id="1494959"/>
    <lineage>
        <taxon>Bacteria</taxon>
        <taxon>Bacillati</taxon>
        <taxon>Bacillota</taxon>
        <taxon>Bacilli</taxon>
        <taxon>Bacillales</taxon>
        <taxon>Bacillaceae</taxon>
        <taxon>Pseudogracilibacillus</taxon>
    </lineage>
</organism>
<evidence type="ECO:0000313" key="1">
    <source>
        <dbReference type="EMBL" id="PXW88025.1"/>
    </source>
</evidence>
<accession>A0A2V3W6Z2</accession>